<keyword evidence="1" id="KW-0732">Signal</keyword>
<accession>A0A6M2DAZ4</accession>
<feature type="signal peptide" evidence="1">
    <location>
        <begin position="1"/>
        <end position="18"/>
    </location>
</feature>
<protein>
    <submittedName>
        <fullName evidence="2">Putative secreted protein</fullName>
    </submittedName>
</protein>
<name>A0A6M2DAZ4_RHIMP</name>
<dbReference type="AlphaFoldDB" id="A0A6M2DAZ4"/>
<dbReference type="EMBL" id="GHWJ01010277">
    <property type="protein sequence ID" value="NOV43014.1"/>
    <property type="molecule type" value="Transcribed_RNA"/>
</dbReference>
<evidence type="ECO:0000256" key="1">
    <source>
        <dbReference type="SAM" id="SignalP"/>
    </source>
</evidence>
<sequence>MFCFFFLIFCLLAHSVFTYGLCCRVSLATAVMFAHYILISALEEQKDKARSLLSIKRASFIDFSLKILKDTRARIPLRHDIHSSSLKLRKW</sequence>
<feature type="chain" id="PRO_5026859718" evidence="1">
    <location>
        <begin position="19"/>
        <end position="91"/>
    </location>
</feature>
<evidence type="ECO:0000313" key="2">
    <source>
        <dbReference type="EMBL" id="NOV43014.1"/>
    </source>
</evidence>
<reference evidence="2" key="1">
    <citation type="submission" date="2019-09" db="EMBL/GenBank/DDBJ databases">
        <title>Organ-specific transcriptomic study of the physiology of the cattle tick, Rhipicephalus microplus.</title>
        <authorList>
            <person name="Tirloni L."/>
            <person name="Braz G."/>
            <person name="Gandara A.C.P."/>
            <person name="Sabadin G.A."/>
            <person name="da Silva R.M."/>
            <person name="Guizzo M.G."/>
            <person name="Machado J.A."/>
            <person name="Costa E.P."/>
            <person name="Gomes H.F."/>
            <person name="Moraes J."/>
            <person name="Mota M.B.S."/>
            <person name="Mesquita R.D."/>
            <person name="Alvarenga P.H."/>
            <person name="Alves F."/>
            <person name="Seixas A."/>
            <person name="da Fonseca R.N."/>
            <person name="Fogaca A."/>
            <person name="Logullo C."/>
            <person name="Tanaka A."/>
            <person name="Daffre S."/>
            <person name="Termignoni C."/>
            <person name="Vaz I.S.Jr."/>
            <person name="Oliveira P.L."/>
            <person name="Ribeiro J.M."/>
        </authorList>
    </citation>
    <scope>NUCLEOTIDE SEQUENCE</scope>
    <source>
        <strain evidence="2">Porto Alegre</strain>
    </source>
</reference>
<proteinExistence type="predicted"/>
<organism evidence="2">
    <name type="scientific">Rhipicephalus microplus</name>
    <name type="common">Cattle tick</name>
    <name type="synonym">Boophilus microplus</name>
    <dbReference type="NCBI Taxonomy" id="6941"/>
    <lineage>
        <taxon>Eukaryota</taxon>
        <taxon>Metazoa</taxon>
        <taxon>Ecdysozoa</taxon>
        <taxon>Arthropoda</taxon>
        <taxon>Chelicerata</taxon>
        <taxon>Arachnida</taxon>
        <taxon>Acari</taxon>
        <taxon>Parasitiformes</taxon>
        <taxon>Ixodida</taxon>
        <taxon>Ixodoidea</taxon>
        <taxon>Ixodidae</taxon>
        <taxon>Rhipicephalinae</taxon>
        <taxon>Rhipicephalus</taxon>
        <taxon>Boophilus</taxon>
    </lineage>
</organism>